<protein>
    <submittedName>
        <fullName evidence="1">Uncharacterized protein</fullName>
    </submittedName>
</protein>
<sequence>QDKLHTLLYQFINGEGLSRRSILLFPISDRLIYSYHNLLEDLLSLTKNLNKFADFQKSEAILNINRDNISPNSIAKIIAILYVDFENNIKILKPPTERKTIKNVKLLNSEEYLSRDPKFLRPIVDLKQFIDKHMRDSLINYFVHGSMATLDYVKQWSDVDTLLIIKKETTVNPKELLKLRRYAYESTKYFYQIDPLQHHGHFVLTEIDLLYYPQPYFPLLLFDNRSHIFLMKILLKTPLYRHFDLIFVALSIIAQSFSENSFFTGPKEYFL</sequence>
<feature type="non-terminal residue" evidence="1">
    <location>
        <position position="1"/>
    </location>
</feature>
<proteinExistence type="predicted"/>
<evidence type="ECO:0000313" key="1">
    <source>
        <dbReference type="EMBL" id="GAG65040.1"/>
    </source>
</evidence>
<gene>
    <name evidence="1" type="ORF">S01H4_07851</name>
</gene>
<name>X0Z6U0_9ZZZZ</name>
<dbReference type="InterPro" id="IPR043519">
    <property type="entry name" value="NT_sf"/>
</dbReference>
<reference evidence="1" key="1">
    <citation type="journal article" date="2014" name="Front. Microbiol.">
        <title>High frequency of phylogenetically diverse reductive dehalogenase-homologous genes in deep subseafloor sedimentary metagenomes.</title>
        <authorList>
            <person name="Kawai M."/>
            <person name="Futagami T."/>
            <person name="Toyoda A."/>
            <person name="Takaki Y."/>
            <person name="Nishi S."/>
            <person name="Hori S."/>
            <person name="Arai W."/>
            <person name="Tsubouchi T."/>
            <person name="Morono Y."/>
            <person name="Uchiyama I."/>
            <person name="Ito T."/>
            <person name="Fujiyama A."/>
            <person name="Inagaki F."/>
            <person name="Takami H."/>
        </authorList>
    </citation>
    <scope>NUCLEOTIDE SEQUENCE</scope>
    <source>
        <strain evidence="1">Expedition CK06-06</strain>
    </source>
</reference>
<dbReference type="EMBL" id="BART01002619">
    <property type="protein sequence ID" value="GAG65040.1"/>
    <property type="molecule type" value="Genomic_DNA"/>
</dbReference>
<dbReference type="AlphaFoldDB" id="X0Z6U0"/>
<organism evidence="1">
    <name type="scientific">marine sediment metagenome</name>
    <dbReference type="NCBI Taxonomy" id="412755"/>
    <lineage>
        <taxon>unclassified sequences</taxon>
        <taxon>metagenomes</taxon>
        <taxon>ecological metagenomes</taxon>
    </lineage>
</organism>
<accession>X0Z6U0</accession>
<dbReference type="SUPFAM" id="SSF81301">
    <property type="entry name" value="Nucleotidyltransferase"/>
    <property type="match status" value="1"/>
</dbReference>
<comment type="caution">
    <text evidence="1">The sequence shown here is derived from an EMBL/GenBank/DDBJ whole genome shotgun (WGS) entry which is preliminary data.</text>
</comment>